<keyword evidence="7" id="KW-1015">Disulfide bond</keyword>
<keyword evidence="15" id="KW-1185">Reference proteome</keyword>
<evidence type="ECO:0000256" key="6">
    <source>
        <dbReference type="ARBA" id="ARBA00023002"/>
    </source>
</evidence>
<dbReference type="InterPro" id="IPR036249">
    <property type="entry name" value="Thioredoxin-like_sf"/>
</dbReference>
<dbReference type="PANTHER" id="PTHR42801">
    <property type="entry name" value="THIOREDOXIN-DEPENDENT PEROXIDE REDUCTASE"/>
    <property type="match status" value="1"/>
</dbReference>
<reference evidence="15" key="1">
    <citation type="journal article" date="2019" name="Int. J. Syst. Evol. Microbiol.">
        <title>The Global Catalogue of Microorganisms (GCM) 10K type strain sequencing project: providing services to taxonomists for standard genome sequencing and annotation.</title>
        <authorList>
            <consortium name="The Broad Institute Genomics Platform"/>
            <consortium name="The Broad Institute Genome Sequencing Center for Infectious Disease"/>
            <person name="Wu L."/>
            <person name="Ma J."/>
        </authorList>
    </citation>
    <scope>NUCLEOTIDE SEQUENCE [LARGE SCALE GENOMIC DNA]</scope>
    <source>
        <strain evidence="15">KACC 12508</strain>
    </source>
</reference>
<dbReference type="GO" id="GO:0140824">
    <property type="term" value="F:thioredoxin-dependent peroxiredoxin activity"/>
    <property type="evidence" value="ECO:0007669"/>
    <property type="project" value="UniProtKB-EC"/>
</dbReference>
<dbReference type="SUPFAM" id="SSF52833">
    <property type="entry name" value="Thioredoxin-like"/>
    <property type="match status" value="1"/>
</dbReference>
<name>A0ABW2IA02_9BURK</name>
<protein>
    <recommendedName>
        <fullName evidence="3">thioredoxin-dependent peroxiredoxin</fullName>
        <ecNumber evidence="3">1.11.1.24</ecNumber>
    </recommendedName>
    <alternativeName>
        <fullName evidence="9">Thioredoxin peroxidase</fullName>
    </alternativeName>
    <alternativeName>
        <fullName evidence="11">Thioredoxin-dependent peroxiredoxin Bcp</fullName>
    </alternativeName>
</protein>
<evidence type="ECO:0000256" key="4">
    <source>
        <dbReference type="ARBA" id="ARBA00022559"/>
    </source>
</evidence>
<dbReference type="Gene3D" id="3.40.30.10">
    <property type="entry name" value="Glutaredoxin"/>
    <property type="match status" value="1"/>
</dbReference>
<comment type="subunit">
    <text evidence="2">Monomer.</text>
</comment>
<comment type="similarity">
    <text evidence="10">Belongs to the peroxiredoxin family. BCP/PrxQ subfamily.</text>
</comment>
<dbReference type="InterPro" id="IPR050924">
    <property type="entry name" value="Peroxiredoxin_BCP/PrxQ"/>
</dbReference>
<evidence type="ECO:0000313" key="15">
    <source>
        <dbReference type="Proteomes" id="UP001596542"/>
    </source>
</evidence>
<evidence type="ECO:0000256" key="8">
    <source>
        <dbReference type="ARBA" id="ARBA00023284"/>
    </source>
</evidence>
<dbReference type="EMBL" id="JBHTBU010000001">
    <property type="protein sequence ID" value="MFC7287879.1"/>
    <property type="molecule type" value="Genomic_DNA"/>
</dbReference>
<dbReference type="Proteomes" id="UP001596542">
    <property type="component" value="Unassembled WGS sequence"/>
</dbReference>
<dbReference type="InterPro" id="IPR000866">
    <property type="entry name" value="AhpC/TSA"/>
</dbReference>
<evidence type="ECO:0000256" key="3">
    <source>
        <dbReference type="ARBA" id="ARBA00013017"/>
    </source>
</evidence>
<proteinExistence type="inferred from homology"/>
<evidence type="ECO:0000313" key="14">
    <source>
        <dbReference type="EMBL" id="MFC7287879.1"/>
    </source>
</evidence>
<dbReference type="Pfam" id="PF00578">
    <property type="entry name" value="AhpC-TSA"/>
    <property type="match status" value="1"/>
</dbReference>
<dbReference type="RefSeq" id="WP_382271216.1">
    <property type="nucleotide sequence ID" value="NZ_JBHTBU010000001.1"/>
</dbReference>
<evidence type="ECO:0000256" key="5">
    <source>
        <dbReference type="ARBA" id="ARBA00022862"/>
    </source>
</evidence>
<dbReference type="InterPro" id="IPR013766">
    <property type="entry name" value="Thioredoxin_domain"/>
</dbReference>
<evidence type="ECO:0000256" key="7">
    <source>
        <dbReference type="ARBA" id="ARBA00023157"/>
    </source>
</evidence>
<keyword evidence="6 14" id="KW-0560">Oxidoreductase</keyword>
<dbReference type="EC" id="1.11.1.24" evidence="3"/>
<comment type="catalytic activity">
    <reaction evidence="12">
        <text>a hydroperoxide + [thioredoxin]-dithiol = an alcohol + [thioredoxin]-disulfide + H2O</text>
        <dbReference type="Rhea" id="RHEA:62620"/>
        <dbReference type="Rhea" id="RHEA-COMP:10698"/>
        <dbReference type="Rhea" id="RHEA-COMP:10700"/>
        <dbReference type="ChEBI" id="CHEBI:15377"/>
        <dbReference type="ChEBI" id="CHEBI:29950"/>
        <dbReference type="ChEBI" id="CHEBI:30879"/>
        <dbReference type="ChEBI" id="CHEBI:35924"/>
        <dbReference type="ChEBI" id="CHEBI:50058"/>
        <dbReference type="EC" id="1.11.1.24"/>
    </reaction>
</comment>
<dbReference type="CDD" id="cd03017">
    <property type="entry name" value="PRX_BCP"/>
    <property type="match status" value="1"/>
</dbReference>
<dbReference type="PANTHER" id="PTHR42801:SF4">
    <property type="entry name" value="AHPC_TSA FAMILY PROTEIN"/>
    <property type="match status" value="1"/>
</dbReference>
<organism evidence="14 15">
    <name type="scientific">Herminiimonas glaciei</name>
    <dbReference type="NCBI Taxonomy" id="523788"/>
    <lineage>
        <taxon>Bacteria</taxon>
        <taxon>Pseudomonadati</taxon>
        <taxon>Pseudomonadota</taxon>
        <taxon>Betaproteobacteria</taxon>
        <taxon>Burkholderiales</taxon>
        <taxon>Oxalobacteraceae</taxon>
        <taxon>Herminiimonas</taxon>
    </lineage>
</organism>
<keyword evidence="5" id="KW-0049">Antioxidant</keyword>
<gene>
    <name evidence="14" type="ORF">ACFQPC_07520</name>
</gene>
<evidence type="ECO:0000256" key="11">
    <source>
        <dbReference type="ARBA" id="ARBA00042639"/>
    </source>
</evidence>
<feature type="domain" description="Thioredoxin" evidence="13">
    <location>
        <begin position="12"/>
        <end position="164"/>
    </location>
</feature>
<keyword evidence="4 14" id="KW-0575">Peroxidase</keyword>
<evidence type="ECO:0000256" key="12">
    <source>
        <dbReference type="ARBA" id="ARBA00049091"/>
    </source>
</evidence>
<evidence type="ECO:0000256" key="1">
    <source>
        <dbReference type="ARBA" id="ARBA00003330"/>
    </source>
</evidence>
<dbReference type="InterPro" id="IPR024706">
    <property type="entry name" value="Peroxiredoxin_AhpC-typ"/>
</dbReference>
<sequence length="164" mass="18560">MDQGTPVAERPSALNKIVPDFSAPMTGEQTFQLADYKGKKIVLYFYPKDNTPGCTTEGIHFRDLHAQFRQANAEIFGVSRDSLRSHEGFKAKLDLPFELISDPDETLCTMFDVMKMKNMYGKKVRGIERSTFIIDESGKLVKEWRGVKVPGHIDEVLEFVKALA</sequence>
<keyword evidence="8" id="KW-0676">Redox-active center</keyword>
<dbReference type="PIRSF" id="PIRSF000239">
    <property type="entry name" value="AHPC"/>
    <property type="match status" value="1"/>
</dbReference>
<evidence type="ECO:0000256" key="10">
    <source>
        <dbReference type="ARBA" id="ARBA00038489"/>
    </source>
</evidence>
<comment type="caution">
    <text evidence="14">The sequence shown here is derived from an EMBL/GenBank/DDBJ whole genome shotgun (WGS) entry which is preliminary data.</text>
</comment>
<evidence type="ECO:0000259" key="13">
    <source>
        <dbReference type="PROSITE" id="PS51352"/>
    </source>
</evidence>
<evidence type="ECO:0000256" key="9">
    <source>
        <dbReference type="ARBA" id="ARBA00032824"/>
    </source>
</evidence>
<accession>A0ABW2IA02</accession>
<dbReference type="PROSITE" id="PS51352">
    <property type="entry name" value="THIOREDOXIN_2"/>
    <property type="match status" value="1"/>
</dbReference>
<evidence type="ECO:0000256" key="2">
    <source>
        <dbReference type="ARBA" id="ARBA00011245"/>
    </source>
</evidence>
<comment type="function">
    <text evidence="1">Thiol-specific peroxidase that catalyzes the reduction of hydrogen peroxide and organic hydroperoxides to water and alcohols, respectively. Plays a role in cell protection against oxidative stress by detoxifying peroxides and as sensor of hydrogen peroxide-mediated signaling events.</text>
</comment>